<gene>
    <name evidence="7" type="ORF">O3M35_007500</name>
</gene>
<feature type="transmembrane region" description="Helical" evidence="6">
    <location>
        <begin position="174"/>
        <end position="197"/>
    </location>
</feature>
<feature type="transmembrane region" description="Helical" evidence="6">
    <location>
        <begin position="203"/>
        <end position="227"/>
    </location>
</feature>
<dbReference type="InterPro" id="IPR003689">
    <property type="entry name" value="ZIP"/>
</dbReference>
<evidence type="ECO:0000313" key="7">
    <source>
        <dbReference type="EMBL" id="KAK9507704.1"/>
    </source>
</evidence>
<protein>
    <recommendedName>
        <fullName evidence="9">Zinc transporter ZIP1</fullName>
    </recommendedName>
</protein>
<reference evidence="7 8" key="1">
    <citation type="submission" date="2022-12" db="EMBL/GenBank/DDBJ databases">
        <title>Chromosome-level genome assembly of true bugs.</title>
        <authorList>
            <person name="Ma L."/>
            <person name="Li H."/>
        </authorList>
    </citation>
    <scope>NUCLEOTIDE SEQUENCE [LARGE SCALE GENOMIC DNA]</scope>
    <source>
        <strain evidence="7">Lab_2022b</strain>
    </source>
</reference>
<evidence type="ECO:0000256" key="4">
    <source>
        <dbReference type="ARBA" id="ARBA00023136"/>
    </source>
</evidence>
<keyword evidence="2 6" id="KW-0812">Transmembrane</keyword>
<keyword evidence="3 6" id="KW-1133">Transmembrane helix</keyword>
<feature type="transmembrane region" description="Helical" evidence="6">
    <location>
        <begin position="148"/>
        <end position="167"/>
    </location>
</feature>
<feature type="region of interest" description="Disordered" evidence="5">
    <location>
        <begin position="104"/>
        <end position="126"/>
    </location>
</feature>
<evidence type="ECO:0000256" key="1">
    <source>
        <dbReference type="ARBA" id="ARBA00004141"/>
    </source>
</evidence>
<evidence type="ECO:0008006" key="9">
    <source>
        <dbReference type="Google" id="ProtNLM"/>
    </source>
</evidence>
<evidence type="ECO:0000256" key="2">
    <source>
        <dbReference type="ARBA" id="ARBA00022692"/>
    </source>
</evidence>
<feature type="transmembrane region" description="Helical" evidence="6">
    <location>
        <begin position="234"/>
        <end position="253"/>
    </location>
</feature>
<keyword evidence="8" id="KW-1185">Reference proteome</keyword>
<organism evidence="7 8">
    <name type="scientific">Rhynocoris fuscipes</name>
    <dbReference type="NCBI Taxonomy" id="488301"/>
    <lineage>
        <taxon>Eukaryota</taxon>
        <taxon>Metazoa</taxon>
        <taxon>Ecdysozoa</taxon>
        <taxon>Arthropoda</taxon>
        <taxon>Hexapoda</taxon>
        <taxon>Insecta</taxon>
        <taxon>Pterygota</taxon>
        <taxon>Neoptera</taxon>
        <taxon>Paraneoptera</taxon>
        <taxon>Hemiptera</taxon>
        <taxon>Heteroptera</taxon>
        <taxon>Panheteroptera</taxon>
        <taxon>Cimicomorpha</taxon>
        <taxon>Reduviidae</taxon>
        <taxon>Harpactorinae</taxon>
        <taxon>Harpactorini</taxon>
        <taxon>Rhynocoris</taxon>
    </lineage>
</organism>
<feature type="transmembrane region" description="Helical" evidence="6">
    <location>
        <begin position="273"/>
        <end position="292"/>
    </location>
</feature>
<proteinExistence type="predicted"/>
<dbReference type="PANTHER" id="PTHR11040:SF169">
    <property type="entry name" value="FI24038P1"/>
    <property type="match status" value="1"/>
</dbReference>
<dbReference type="Proteomes" id="UP001461498">
    <property type="component" value="Unassembled WGS sequence"/>
</dbReference>
<comment type="caution">
    <text evidence="7">The sequence shown here is derived from an EMBL/GenBank/DDBJ whole genome shotgun (WGS) entry which is preliminary data.</text>
</comment>
<dbReference type="EMBL" id="JAPXFL010000004">
    <property type="protein sequence ID" value="KAK9507704.1"/>
    <property type="molecule type" value="Genomic_DNA"/>
</dbReference>
<dbReference type="GO" id="GO:0005385">
    <property type="term" value="F:zinc ion transmembrane transporter activity"/>
    <property type="evidence" value="ECO:0007669"/>
    <property type="project" value="TreeGrafter"/>
</dbReference>
<feature type="transmembrane region" description="Helical" evidence="6">
    <location>
        <begin position="41"/>
        <end position="62"/>
    </location>
</feature>
<dbReference type="Pfam" id="PF02535">
    <property type="entry name" value="Zip"/>
    <property type="match status" value="1"/>
</dbReference>
<dbReference type="PANTHER" id="PTHR11040">
    <property type="entry name" value="ZINC/IRON TRANSPORTER"/>
    <property type="match status" value="1"/>
</dbReference>
<feature type="transmembrane region" description="Helical" evidence="6">
    <location>
        <begin position="74"/>
        <end position="93"/>
    </location>
</feature>
<sequence>MYTIVDLKLISITLISFGSYFFGVLPNILGLGGNVEDSTPISMVLCFGGGVLFSTSIIHILPDIRKDLSECSEIVFCSGYLLMYLIDVAITTLKSDVSREVSSEAQPINTENSKTYGTSSIETNSPCDDIQSEEPYVQTSSNGKFKDVSLLFAFSLHSLLEGLVIGVETTKSGVILLLAAICSHKLLVAFCLGAELSSGGKPLYAIIPSLSVFVIGSSVGIGLGIFLDLHDSPFIATLSPVLQGLAGGTLLYVVVTEILPRERAKNLPKYSSILQYISLCCGFASMTVLTIFT</sequence>
<dbReference type="GO" id="GO:0005886">
    <property type="term" value="C:plasma membrane"/>
    <property type="evidence" value="ECO:0007669"/>
    <property type="project" value="TreeGrafter"/>
</dbReference>
<accession>A0AAW1DCB5</accession>
<evidence type="ECO:0000256" key="3">
    <source>
        <dbReference type="ARBA" id="ARBA00022989"/>
    </source>
</evidence>
<name>A0AAW1DCB5_9HEMI</name>
<keyword evidence="4 6" id="KW-0472">Membrane</keyword>
<dbReference type="AlphaFoldDB" id="A0AAW1DCB5"/>
<comment type="subcellular location">
    <subcellularLocation>
        <location evidence="1">Membrane</location>
        <topology evidence="1">Multi-pass membrane protein</topology>
    </subcellularLocation>
</comment>
<evidence type="ECO:0000313" key="8">
    <source>
        <dbReference type="Proteomes" id="UP001461498"/>
    </source>
</evidence>
<feature type="transmembrane region" description="Helical" evidence="6">
    <location>
        <begin position="7"/>
        <end position="29"/>
    </location>
</feature>
<evidence type="ECO:0000256" key="5">
    <source>
        <dbReference type="SAM" id="MobiDB-lite"/>
    </source>
</evidence>
<evidence type="ECO:0000256" key="6">
    <source>
        <dbReference type="SAM" id="Phobius"/>
    </source>
</evidence>